<evidence type="ECO:0000313" key="10">
    <source>
        <dbReference type="Proteomes" id="UP000693970"/>
    </source>
</evidence>
<dbReference type="PROSITE" id="PS51257">
    <property type="entry name" value="PROKAR_LIPOPROTEIN"/>
    <property type="match status" value="1"/>
</dbReference>
<dbReference type="PROSITE" id="PS00138">
    <property type="entry name" value="SUBTILASE_SER"/>
    <property type="match status" value="1"/>
</dbReference>
<feature type="compositionally biased region" description="Pro residues" evidence="6">
    <location>
        <begin position="468"/>
        <end position="523"/>
    </location>
</feature>
<dbReference type="PROSITE" id="PS51892">
    <property type="entry name" value="SUBTILASE"/>
    <property type="match status" value="1"/>
</dbReference>
<dbReference type="InterPro" id="IPR034193">
    <property type="entry name" value="PCSK9_ProteinaseK-like"/>
</dbReference>
<dbReference type="InterPro" id="IPR050131">
    <property type="entry name" value="Peptidase_S8_subtilisin-like"/>
</dbReference>
<keyword evidence="10" id="KW-1185">Reference proteome</keyword>
<dbReference type="PANTHER" id="PTHR43806:SF11">
    <property type="entry name" value="CEREVISIN-RELATED"/>
    <property type="match status" value="1"/>
</dbReference>
<feature type="chain" id="PRO_5039905695" evidence="7">
    <location>
        <begin position="27"/>
        <end position="549"/>
    </location>
</feature>
<reference evidence="9" key="2">
    <citation type="submission" date="2021-04" db="EMBL/GenBank/DDBJ databases">
        <authorList>
            <person name="Podell S."/>
        </authorList>
    </citation>
    <scope>NUCLEOTIDE SEQUENCE</scope>
    <source>
        <strain evidence="9">Hildebrandi</strain>
    </source>
</reference>
<evidence type="ECO:0000256" key="3">
    <source>
        <dbReference type="ARBA" id="ARBA00022801"/>
    </source>
</evidence>
<dbReference type="PROSITE" id="PS00137">
    <property type="entry name" value="SUBTILASE_HIS"/>
    <property type="match status" value="1"/>
</dbReference>
<keyword evidence="2 5" id="KW-0645">Protease</keyword>
<feature type="active site" description="Charge relay system" evidence="5">
    <location>
        <position position="194"/>
    </location>
</feature>
<feature type="region of interest" description="Disordered" evidence="6">
    <location>
        <begin position="455"/>
        <end position="549"/>
    </location>
</feature>
<evidence type="ECO:0000256" key="7">
    <source>
        <dbReference type="SAM" id="SignalP"/>
    </source>
</evidence>
<feature type="active site" description="Charge relay system" evidence="5">
    <location>
        <position position="398"/>
    </location>
</feature>
<feature type="active site" description="Charge relay system" evidence="5">
    <location>
        <position position="238"/>
    </location>
</feature>
<feature type="compositionally biased region" description="Basic residues" evidence="6">
    <location>
        <begin position="536"/>
        <end position="549"/>
    </location>
</feature>
<keyword evidence="4 5" id="KW-0720">Serine protease</keyword>
<dbReference type="GO" id="GO:0006508">
    <property type="term" value="P:proteolysis"/>
    <property type="evidence" value="ECO:0007669"/>
    <property type="project" value="UniProtKB-KW"/>
</dbReference>
<protein>
    <submittedName>
        <fullName evidence="9">Peptidase S8/S53 domain containing protein</fullName>
    </submittedName>
</protein>
<evidence type="ECO:0000256" key="4">
    <source>
        <dbReference type="ARBA" id="ARBA00022825"/>
    </source>
</evidence>
<organism evidence="9 10">
    <name type="scientific">Nitzschia inconspicua</name>
    <dbReference type="NCBI Taxonomy" id="303405"/>
    <lineage>
        <taxon>Eukaryota</taxon>
        <taxon>Sar</taxon>
        <taxon>Stramenopiles</taxon>
        <taxon>Ochrophyta</taxon>
        <taxon>Bacillariophyta</taxon>
        <taxon>Bacillariophyceae</taxon>
        <taxon>Bacillariophycidae</taxon>
        <taxon>Bacillariales</taxon>
        <taxon>Bacillariaceae</taxon>
        <taxon>Nitzschia</taxon>
    </lineage>
</organism>
<dbReference type="GO" id="GO:0005615">
    <property type="term" value="C:extracellular space"/>
    <property type="evidence" value="ECO:0007669"/>
    <property type="project" value="TreeGrafter"/>
</dbReference>
<keyword evidence="7" id="KW-0732">Signal</keyword>
<dbReference type="InterPro" id="IPR000209">
    <property type="entry name" value="Peptidase_S8/S53_dom"/>
</dbReference>
<dbReference type="Pfam" id="PF00082">
    <property type="entry name" value="Peptidase_S8"/>
    <property type="match status" value="1"/>
</dbReference>
<proteinExistence type="inferred from homology"/>
<dbReference type="Proteomes" id="UP000693970">
    <property type="component" value="Unassembled WGS sequence"/>
</dbReference>
<dbReference type="InterPro" id="IPR022398">
    <property type="entry name" value="Peptidase_S8_His-AS"/>
</dbReference>
<comment type="similarity">
    <text evidence="1 5">Belongs to the peptidase S8 family.</text>
</comment>
<evidence type="ECO:0000256" key="1">
    <source>
        <dbReference type="ARBA" id="ARBA00011073"/>
    </source>
</evidence>
<dbReference type="FunFam" id="3.40.50.200:FF:000014">
    <property type="entry name" value="Proteinase K"/>
    <property type="match status" value="1"/>
</dbReference>
<comment type="caution">
    <text evidence="9">The sequence shown here is derived from an EMBL/GenBank/DDBJ whole genome shotgun (WGS) entry which is preliminary data.</text>
</comment>
<dbReference type="PANTHER" id="PTHR43806">
    <property type="entry name" value="PEPTIDASE S8"/>
    <property type="match status" value="1"/>
</dbReference>
<evidence type="ECO:0000256" key="2">
    <source>
        <dbReference type="ARBA" id="ARBA00022670"/>
    </source>
</evidence>
<evidence type="ECO:0000256" key="5">
    <source>
        <dbReference type="PROSITE-ProRule" id="PRU01240"/>
    </source>
</evidence>
<evidence type="ECO:0000259" key="8">
    <source>
        <dbReference type="Pfam" id="PF00082"/>
    </source>
</evidence>
<dbReference type="CDD" id="cd04077">
    <property type="entry name" value="Peptidases_S8_PCSK9_ProteinaseK_like"/>
    <property type="match status" value="1"/>
</dbReference>
<sequence length="549" mass="58213">MKEHNRPHRRLRSLLLLFFLVSCVNGRVAEQDGAGHEAQNDATMAPTSDEAWVYFFSEDRAPSEVIEIQGTKEFIIIYEEPDENDFGIQEDIIVAIYDAVESAVVENGGTVTQEFNAVLNGVAADLTTEALEALMEQDGIAYIEEVVPVYISMPQGNPTWGQDRIDQPKLPLNGVYTWKGNKAAGQGVNVAIIDTGILAQYKEEGTDAQYKQMELVGGHNVVFDDGRGPDDWNDCHGHGTHVAGTVGSREYGVAPGATIWAVRVLGCTGGGTSAGVISGINWVVEQAKSLGGKWVINMSLGGGSSSAMNEAVEKARGAGILVVVAAGNNGASDNPFACSYSPASAKSAITVGSIDNTDTRSSFSNYGDCVDVFAPGRNVLSLSLDSDPLKGSTKSGTSMASPHVAGAAALFYQNFDTPTDAENALFGAMASNELNDVRIGSPNKLVQVPLTLTLQGNNPLPTLVPTRAPTPVPTRIPTPAPTRVPTPAPTRAPTPAPTRIPTPPPTRAPTRAPVPPTRAPTPRPTRRPTRAPTPRPTRRPTRAPTRRPT</sequence>
<dbReference type="OrthoDB" id="47834at2759"/>
<dbReference type="InterPro" id="IPR023828">
    <property type="entry name" value="Peptidase_S8_Ser-AS"/>
</dbReference>
<feature type="domain" description="Peptidase S8/S53" evidence="8">
    <location>
        <begin position="185"/>
        <end position="420"/>
    </location>
</feature>
<evidence type="ECO:0000313" key="9">
    <source>
        <dbReference type="EMBL" id="KAG7344402.1"/>
    </source>
</evidence>
<dbReference type="EMBL" id="JAGRRH010000023">
    <property type="protein sequence ID" value="KAG7344402.1"/>
    <property type="molecule type" value="Genomic_DNA"/>
</dbReference>
<gene>
    <name evidence="9" type="ORF">IV203_022410</name>
</gene>
<reference evidence="9" key="1">
    <citation type="journal article" date="2021" name="Sci. Rep.">
        <title>Diploid genomic architecture of Nitzschia inconspicua, an elite biomass production diatom.</title>
        <authorList>
            <person name="Oliver A."/>
            <person name="Podell S."/>
            <person name="Pinowska A."/>
            <person name="Traller J.C."/>
            <person name="Smith S.R."/>
            <person name="McClure R."/>
            <person name="Beliaev A."/>
            <person name="Bohutskyi P."/>
            <person name="Hill E.A."/>
            <person name="Rabines A."/>
            <person name="Zheng H."/>
            <person name="Allen L.Z."/>
            <person name="Kuo A."/>
            <person name="Grigoriev I.V."/>
            <person name="Allen A.E."/>
            <person name="Hazlebeck D."/>
            <person name="Allen E.E."/>
        </authorList>
    </citation>
    <scope>NUCLEOTIDE SEQUENCE</scope>
    <source>
        <strain evidence="9">Hildebrandi</strain>
    </source>
</reference>
<keyword evidence="3 5" id="KW-0378">Hydrolase</keyword>
<dbReference type="GO" id="GO:0004252">
    <property type="term" value="F:serine-type endopeptidase activity"/>
    <property type="evidence" value="ECO:0007669"/>
    <property type="project" value="UniProtKB-UniRule"/>
</dbReference>
<dbReference type="AlphaFoldDB" id="A0A9K3KIK9"/>
<name>A0A9K3KIK9_9STRA</name>
<evidence type="ECO:0000256" key="6">
    <source>
        <dbReference type="SAM" id="MobiDB-lite"/>
    </source>
</evidence>
<accession>A0A9K3KIK9</accession>
<feature type="signal peptide" evidence="7">
    <location>
        <begin position="1"/>
        <end position="26"/>
    </location>
</feature>